<organism evidence="2">
    <name type="scientific">Rhizophora mucronata</name>
    <name type="common">Asiatic mangrove</name>
    <dbReference type="NCBI Taxonomy" id="61149"/>
    <lineage>
        <taxon>Eukaryota</taxon>
        <taxon>Viridiplantae</taxon>
        <taxon>Streptophyta</taxon>
        <taxon>Embryophyta</taxon>
        <taxon>Tracheophyta</taxon>
        <taxon>Spermatophyta</taxon>
        <taxon>Magnoliopsida</taxon>
        <taxon>eudicotyledons</taxon>
        <taxon>Gunneridae</taxon>
        <taxon>Pentapetalae</taxon>
        <taxon>rosids</taxon>
        <taxon>fabids</taxon>
        <taxon>Malpighiales</taxon>
        <taxon>Rhizophoraceae</taxon>
        <taxon>Rhizophora</taxon>
    </lineage>
</organism>
<evidence type="ECO:0000313" key="2">
    <source>
        <dbReference type="EMBL" id="MBX19089.1"/>
    </source>
</evidence>
<proteinExistence type="predicted"/>
<name>A0A2P2LME0_RHIMU</name>
<dbReference type="AlphaFoldDB" id="A0A2P2LME0"/>
<sequence>MLRSDCSFTGSLLLFSLYFGLVGCVMSTSLLFNFLLVELDLSSTILKSCFFSPALFIRNMIFSTYILISQTLSDD</sequence>
<keyword evidence="1" id="KW-0472">Membrane</keyword>
<keyword evidence="1" id="KW-0812">Transmembrane</keyword>
<keyword evidence="1" id="KW-1133">Transmembrane helix</keyword>
<dbReference type="EMBL" id="GGEC01038605">
    <property type="protein sequence ID" value="MBX19089.1"/>
    <property type="molecule type" value="Transcribed_RNA"/>
</dbReference>
<reference evidence="2" key="1">
    <citation type="submission" date="2018-02" db="EMBL/GenBank/DDBJ databases">
        <title>Rhizophora mucronata_Transcriptome.</title>
        <authorList>
            <person name="Meera S.P."/>
            <person name="Sreeshan A."/>
            <person name="Augustine A."/>
        </authorList>
    </citation>
    <scope>NUCLEOTIDE SEQUENCE</scope>
    <source>
        <tissue evidence="2">Leaf</tissue>
    </source>
</reference>
<feature type="transmembrane region" description="Helical" evidence="1">
    <location>
        <begin position="49"/>
        <end position="68"/>
    </location>
</feature>
<accession>A0A2P2LME0</accession>
<evidence type="ECO:0000256" key="1">
    <source>
        <dbReference type="SAM" id="Phobius"/>
    </source>
</evidence>
<dbReference type="PROSITE" id="PS51257">
    <property type="entry name" value="PROKAR_LIPOPROTEIN"/>
    <property type="match status" value="1"/>
</dbReference>
<protein>
    <submittedName>
        <fullName evidence="2">Uncharacterized protein</fullName>
    </submittedName>
</protein>
<feature type="transmembrane region" description="Helical" evidence="1">
    <location>
        <begin position="12"/>
        <end position="37"/>
    </location>
</feature>